<dbReference type="Gene3D" id="1.10.287.2610">
    <property type="match status" value="1"/>
</dbReference>
<keyword evidence="1" id="KW-0175">Coiled coil</keyword>
<name>A0A812NIV5_9DINO</name>
<evidence type="ECO:0000256" key="1">
    <source>
        <dbReference type="SAM" id="Coils"/>
    </source>
</evidence>
<gene>
    <name evidence="3" type="ORF">SNEC2469_LOCUS7228</name>
</gene>
<reference evidence="3" key="1">
    <citation type="submission" date="2021-02" db="EMBL/GenBank/DDBJ databases">
        <authorList>
            <person name="Dougan E. K."/>
            <person name="Rhodes N."/>
            <person name="Thang M."/>
            <person name="Chan C."/>
        </authorList>
    </citation>
    <scope>NUCLEOTIDE SEQUENCE</scope>
</reference>
<proteinExistence type="predicted"/>
<feature type="compositionally biased region" description="Low complexity" evidence="2">
    <location>
        <begin position="239"/>
        <end position="248"/>
    </location>
</feature>
<evidence type="ECO:0000313" key="3">
    <source>
        <dbReference type="EMBL" id="CAE7294445.1"/>
    </source>
</evidence>
<feature type="non-terminal residue" evidence="3">
    <location>
        <position position="1"/>
    </location>
</feature>
<dbReference type="Proteomes" id="UP000601435">
    <property type="component" value="Unassembled WGS sequence"/>
</dbReference>
<sequence length="513" mass="57307">DDLSRVASRLAQTELQVPETHTTELHQLQKELGTVTGELDLEERQAQAEKLTVLIDQDVKAARSFGSHSGSAHEVDPALEQQRLGQVQTELAQIMQQFQKVVLELKSLQSHVQEEKEATAAAESGFQESRIEADAAQRGANKLETRVTAADGRRLEATFVPYSADVGFEEVLHASEHEDGRQRCQLQKELGTVTGELGASRARLEAAVAEKQVLEARLAEALQDVEEARKQREEKGWEAAEAAASANREMARQRSESDEKYRLLEKEHSSVRDKLQSALSELAQAESQKKVLELQVETKCQQLTDLEERQERELAAQAEKLEQTQVEVDRLTTELSKASQGSPAEDRCTGSIDFLELLLESVASPVRSESDLALRPWRQVCPRSENDGSEKDRKIQELQAQLDEVSQQLNQVQAELEQRSIEAAEALVDIGQDVDAIEWESGQRGRKLEAQIAEITEMEKDAEETVEALSEELDRCNAKLAASENKRRELEYHLEDTSAKLTSVQDELAQCPT</sequence>
<evidence type="ECO:0000313" key="4">
    <source>
        <dbReference type="Proteomes" id="UP000601435"/>
    </source>
</evidence>
<accession>A0A812NIV5</accession>
<dbReference type="OrthoDB" id="448183at2759"/>
<keyword evidence="4" id="KW-1185">Reference proteome</keyword>
<dbReference type="EMBL" id="CAJNJA010012343">
    <property type="protein sequence ID" value="CAE7294445.1"/>
    <property type="molecule type" value="Genomic_DNA"/>
</dbReference>
<dbReference type="AlphaFoldDB" id="A0A812NIV5"/>
<feature type="compositionally biased region" description="Basic and acidic residues" evidence="2">
    <location>
        <begin position="228"/>
        <end position="238"/>
    </location>
</feature>
<protein>
    <submittedName>
        <fullName evidence="3">Uncharacterized protein</fullName>
    </submittedName>
</protein>
<feature type="compositionally biased region" description="Basic and acidic residues" evidence="2">
    <location>
        <begin position="249"/>
        <end position="267"/>
    </location>
</feature>
<organism evidence="3 4">
    <name type="scientific">Symbiodinium necroappetens</name>
    <dbReference type="NCBI Taxonomy" id="1628268"/>
    <lineage>
        <taxon>Eukaryota</taxon>
        <taxon>Sar</taxon>
        <taxon>Alveolata</taxon>
        <taxon>Dinophyceae</taxon>
        <taxon>Suessiales</taxon>
        <taxon>Symbiodiniaceae</taxon>
        <taxon>Symbiodinium</taxon>
    </lineage>
</organism>
<comment type="caution">
    <text evidence="3">The sequence shown here is derived from an EMBL/GenBank/DDBJ whole genome shotgun (WGS) entry which is preliminary data.</text>
</comment>
<feature type="region of interest" description="Disordered" evidence="2">
    <location>
        <begin position="228"/>
        <end position="267"/>
    </location>
</feature>
<evidence type="ECO:0000256" key="2">
    <source>
        <dbReference type="SAM" id="MobiDB-lite"/>
    </source>
</evidence>
<feature type="coiled-coil region" evidence="1">
    <location>
        <begin position="388"/>
        <end position="500"/>
    </location>
</feature>